<dbReference type="InterPro" id="IPR001279">
    <property type="entry name" value="Metallo-B-lactamas"/>
</dbReference>
<accession>A0AAU6SBL1</accession>
<dbReference type="InterPro" id="IPR036866">
    <property type="entry name" value="RibonucZ/Hydroxyglut_hydro"/>
</dbReference>
<gene>
    <name evidence="3" type="ORF">MRBLWS13_001963</name>
</gene>
<name>A0AAU6SBL1_9MICO</name>
<evidence type="ECO:0000259" key="2">
    <source>
        <dbReference type="SMART" id="SM00849"/>
    </source>
</evidence>
<dbReference type="PANTHER" id="PTHR42951:SF4">
    <property type="entry name" value="ACYL-COENZYME A THIOESTERASE MBLAC2"/>
    <property type="match status" value="1"/>
</dbReference>
<dbReference type="InterPro" id="IPR050855">
    <property type="entry name" value="NDM-1-like"/>
</dbReference>
<reference evidence="3" key="1">
    <citation type="submission" date="2024-04" db="EMBL/GenBank/DDBJ databases">
        <authorList>
            <person name="Roder T."/>
            <person name="Oberhansli S."/>
            <person name="Kreuzer M."/>
        </authorList>
    </citation>
    <scope>NUCLEOTIDE SEQUENCE</scope>
    <source>
        <strain evidence="3">LWS13-1.2</strain>
    </source>
</reference>
<proteinExistence type="predicted"/>
<evidence type="ECO:0000313" key="3">
    <source>
        <dbReference type="EMBL" id="WZO34308.1"/>
    </source>
</evidence>
<dbReference type="AlphaFoldDB" id="A0AAU6SBL1"/>
<feature type="region of interest" description="Disordered" evidence="1">
    <location>
        <begin position="1"/>
        <end position="24"/>
    </location>
</feature>
<evidence type="ECO:0000256" key="1">
    <source>
        <dbReference type="SAM" id="MobiDB-lite"/>
    </source>
</evidence>
<feature type="domain" description="Metallo-beta-lactamase" evidence="2">
    <location>
        <begin position="45"/>
        <end position="254"/>
    </location>
</feature>
<dbReference type="PANTHER" id="PTHR42951">
    <property type="entry name" value="METALLO-BETA-LACTAMASE DOMAIN-CONTAINING"/>
    <property type="match status" value="1"/>
</dbReference>
<dbReference type="Gene3D" id="3.60.15.10">
    <property type="entry name" value="Ribonuclease Z/Hydroxyacylglutathione hydrolase-like"/>
    <property type="match status" value="1"/>
</dbReference>
<dbReference type="SUPFAM" id="SSF56281">
    <property type="entry name" value="Metallo-hydrolase/oxidoreductase"/>
    <property type="match status" value="1"/>
</dbReference>
<organism evidence="3">
    <name type="scientific">Microbacterium sp. LWS13-1.2</name>
    <dbReference type="NCBI Taxonomy" id="3135264"/>
    <lineage>
        <taxon>Bacteria</taxon>
        <taxon>Bacillati</taxon>
        <taxon>Actinomycetota</taxon>
        <taxon>Actinomycetes</taxon>
        <taxon>Micrococcales</taxon>
        <taxon>Microbacteriaceae</taxon>
        <taxon>Microbacterium</taxon>
    </lineage>
</organism>
<sequence length="330" mass="35401">MSSSLVASVPAQRRAAEEGSVGEPTPLAEGLWCLPLATGTRSPVATPCYLIAGDDGSVHVVDPGVSATSSEQWRYALASWGIPIERIASVTATHMHPDHLGGVAALARESGAVVQLAEREVKAMDAAATRESDDLVDTIRSWGAPDGVLDDFTYIAARAPRPERPVVDVLLRDGDLLDIPGRTLRVMATPGHTPGHICLDLPDEGRVVVGDLILPTTFPGIGLGGDADHGALRDYHRSLDALDALGDREVLPGHGYCFSGLSQRVDETRRHHRRRTQEVRRALENGASSTWDVAVHLTWTAGFANLRGFFLFSALQQTAMHIDHVRGGIE</sequence>
<protein>
    <submittedName>
        <fullName evidence="3">MBL fold metallo-hydrolase</fullName>
    </submittedName>
</protein>
<dbReference type="Pfam" id="PF00753">
    <property type="entry name" value="Lactamase_B"/>
    <property type="match status" value="1"/>
</dbReference>
<dbReference type="RefSeq" id="WP_349428866.1">
    <property type="nucleotide sequence ID" value="NZ_CP151632.1"/>
</dbReference>
<dbReference type="SMART" id="SM00849">
    <property type="entry name" value="Lactamase_B"/>
    <property type="match status" value="1"/>
</dbReference>
<dbReference type="EMBL" id="CP151632">
    <property type="protein sequence ID" value="WZO34308.1"/>
    <property type="molecule type" value="Genomic_DNA"/>
</dbReference>